<dbReference type="Proteomes" id="UP000199670">
    <property type="component" value="Unassembled WGS sequence"/>
</dbReference>
<sequence>IHFLKEGLFLKAYNQSFYVMSQLLGFNLKPIIKHIKKLDQIVVCGGFPANVINKRFPNAVPTIHGYELLDDYDLSGYQAWYQQQCQLYQKRKNQEKQPLQTANNPSSPPLSQSLIQTQSSILTDSEPIADTALSNINKPLTLQHLLFLSSWQPNKYPPMIDSAFIQELKNYFSQ</sequence>
<proteinExistence type="predicted"/>
<evidence type="ECO:0000313" key="3">
    <source>
        <dbReference type="Proteomes" id="UP000199670"/>
    </source>
</evidence>
<name>A0A1C4BIC5_9GAMM</name>
<evidence type="ECO:0000313" key="2">
    <source>
        <dbReference type="EMBL" id="SCC06474.1"/>
    </source>
</evidence>
<evidence type="ECO:0000256" key="1">
    <source>
        <dbReference type="SAM" id="MobiDB-lite"/>
    </source>
</evidence>
<organism evidence="2 3">
    <name type="scientific">Gilliamella bombicola</name>
    <dbReference type="NCBI Taxonomy" id="1798182"/>
    <lineage>
        <taxon>Bacteria</taxon>
        <taxon>Pseudomonadati</taxon>
        <taxon>Pseudomonadota</taxon>
        <taxon>Gammaproteobacteria</taxon>
        <taxon>Orbales</taxon>
        <taxon>Orbaceae</taxon>
        <taxon>Gilliamella</taxon>
    </lineage>
</organism>
<dbReference type="RefSeq" id="WP_209435373.1">
    <property type="nucleotide sequence ID" value="NZ_FMAQ01000004.1"/>
</dbReference>
<reference evidence="3" key="1">
    <citation type="submission" date="2016-08" db="EMBL/GenBank/DDBJ databases">
        <authorList>
            <person name="Varghese N."/>
            <person name="Submissions Spin"/>
        </authorList>
    </citation>
    <scope>NUCLEOTIDE SEQUENCE [LARGE SCALE GENOMIC DNA]</scope>
    <source>
        <strain evidence="3">R-53248</strain>
    </source>
</reference>
<dbReference type="EMBL" id="FMAQ01000004">
    <property type="protein sequence ID" value="SCC06474.1"/>
    <property type="molecule type" value="Genomic_DNA"/>
</dbReference>
<protein>
    <submittedName>
        <fullName evidence="2">Uncharacterized protein</fullName>
    </submittedName>
</protein>
<feature type="non-terminal residue" evidence="2">
    <location>
        <position position="1"/>
    </location>
</feature>
<keyword evidence="3" id="KW-1185">Reference proteome</keyword>
<gene>
    <name evidence="2" type="ORF">GA0061081_104169</name>
</gene>
<feature type="region of interest" description="Disordered" evidence="1">
    <location>
        <begin position="92"/>
        <end position="111"/>
    </location>
</feature>
<dbReference type="AlphaFoldDB" id="A0A1C4BIC5"/>
<accession>A0A1C4BIC5</accession>